<evidence type="ECO:0000313" key="2">
    <source>
        <dbReference type="Proteomes" id="UP000043316"/>
    </source>
</evidence>
<name>A0A0H5M0L6_YERIN</name>
<evidence type="ECO:0000313" key="1">
    <source>
        <dbReference type="EMBL" id="CRY56983.1"/>
    </source>
</evidence>
<protein>
    <submittedName>
        <fullName evidence="1">Uncharacterized protein</fullName>
    </submittedName>
</protein>
<dbReference type="AlphaFoldDB" id="A0A0H5M0L6"/>
<sequence length="42" mass="4762">MIKFFSLYYTAGESFIVLANGGETALTYHDGYFKLYLCDEIG</sequence>
<dbReference type="EMBL" id="CWJI01000019">
    <property type="protein sequence ID" value="CRY56983.1"/>
    <property type="molecule type" value="Genomic_DNA"/>
</dbReference>
<gene>
    <name evidence="1" type="ORF">ERS008476_04030</name>
</gene>
<proteinExistence type="predicted"/>
<accession>A0A0H5M0L6</accession>
<reference evidence="2" key="1">
    <citation type="submission" date="2015-03" db="EMBL/GenBank/DDBJ databases">
        <authorList>
            <consortium name="Pathogen Informatics"/>
        </authorList>
    </citation>
    <scope>NUCLEOTIDE SEQUENCE [LARGE SCALE GENOMIC DNA]</scope>
    <source>
        <strain evidence="2">R148</strain>
    </source>
</reference>
<organism evidence="1 2">
    <name type="scientific">Yersinia intermedia</name>
    <dbReference type="NCBI Taxonomy" id="631"/>
    <lineage>
        <taxon>Bacteria</taxon>
        <taxon>Pseudomonadati</taxon>
        <taxon>Pseudomonadota</taxon>
        <taxon>Gammaproteobacteria</taxon>
        <taxon>Enterobacterales</taxon>
        <taxon>Yersiniaceae</taxon>
        <taxon>Yersinia</taxon>
    </lineage>
</organism>
<dbReference type="Proteomes" id="UP000043316">
    <property type="component" value="Unassembled WGS sequence"/>
</dbReference>